<proteinExistence type="predicted"/>
<keyword evidence="3" id="KW-1185">Reference proteome</keyword>
<dbReference type="SMART" id="SM00450">
    <property type="entry name" value="RHOD"/>
    <property type="match status" value="1"/>
</dbReference>
<reference evidence="2 3" key="1">
    <citation type="submission" date="2017-03" db="EMBL/GenBank/DDBJ databases">
        <authorList>
            <person name="Afonso C.L."/>
            <person name="Miller P.J."/>
            <person name="Scott M.A."/>
            <person name="Spackman E."/>
            <person name="Goraichik I."/>
            <person name="Dimitrov K.M."/>
            <person name="Suarez D.L."/>
            <person name="Swayne D.E."/>
        </authorList>
    </citation>
    <scope>NUCLEOTIDE SEQUENCE [LARGE SCALE GENOMIC DNA]</scope>
    <source>
        <strain evidence="2">PRJEB14757</strain>
    </source>
</reference>
<feature type="domain" description="Rhodanese" evidence="1">
    <location>
        <begin position="18"/>
        <end position="112"/>
    </location>
</feature>
<dbReference type="Gene3D" id="3.40.250.10">
    <property type="entry name" value="Rhodanese-like domain"/>
    <property type="match status" value="1"/>
</dbReference>
<sequence length="114" mass="13224">MTFDDVQIIDQSTTERLLRDGAVLIDNRPEHKFQSGHLKGAINLPYFKKDHPSNIMTKENLLEAMGDQTVVVFYCSGALRAYHALKQAKAWGIDAQMYWYKDGFDVWKITEWIE</sequence>
<dbReference type="InterPro" id="IPR036873">
    <property type="entry name" value="Rhodanese-like_dom_sf"/>
</dbReference>
<dbReference type="CDD" id="cd00158">
    <property type="entry name" value="RHOD"/>
    <property type="match status" value="1"/>
</dbReference>
<dbReference type="AlphaFoldDB" id="A0A1W1HIH4"/>
<evidence type="ECO:0000259" key="1">
    <source>
        <dbReference type="PROSITE" id="PS50206"/>
    </source>
</evidence>
<dbReference type="PROSITE" id="PS50206">
    <property type="entry name" value="RHODANESE_3"/>
    <property type="match status" value="1"/>
</dbReference>
<dbReference type="Pfam" id="PF00581">
    <property type="entry name" value="Rhodanese"/>
    <property type="match status" value="1"/>
</dbReference>
<dbReference type="SUPFAM" id="SSF52821">
    <property type="entry name" value="Rhodanese/Cell cycle control phosphatase"/>
    <property type="match status" value="1"/>
</dbReference>
<protein>
    <submittedName>
        <fullName evidence="2">Rhodanese domain protein</fullName>
    </submittedName>
</protein>
<dbReference type="RefSeq" id="WP_186441160.1">
    <property type="nucleotide sequence ID" value="NZ_LT828542.1"/>
</dbReference>
<accession>A0A1W1HIH4</accession>
<gene>
    <name evidence="2" type="ORF">MTBBW1_620007</name>
</gene>
<dbReference type="EMBL" id="FWEV01000306">
    <property type="protein sequence ID" value="SLM32264.1"/>
    <property type="molecule type" value="Genomic_DNA"/>
</dbReference>
<evidence type="ECO:0000313" key="3">
    <source>
        <dbReference type="Proteomes" id="UP000191931"/>
    </source>
</evidence>
<dbReference type="InterPro" id="IPR001763">
    <property type="entry name" value="Rhodanese-like_dom"/>
</dbReference>
<evidence type="ECO:0000313" key="2">
    <source>
        <dbReference type="EMBL" id="SLM32264.1"/>
    </source>
</evidence>
<dbReference type="STRING" id="1246637.MTBBW1_620007"/>
<name>A0A1W1HIH4_9BACT</name>
<organism evidence="2 3">
    <name type="scientific">Desulfamplus magnetovallimortis</name>
    <dbReference type="NCBI Taxonomy" id="1246637"/>
    <lineage>
        <taxon>Bacteria</taxon>
        <taxon>Pseudomonadati</taxon>
        <taxon>Thermodesulfobacteriota</taxon>
        <taxon>Desulfobacteria</taxon>
        <taxon>Desulfobacterales</taxon>
        <taxon>Desulfobacteraceae</taxon>
        <taxon>Desulfamplus</taxon>
    </lineage>
</organism>
<dbReference type="Proteomes" id="UP000191931">
    <property type="component" value="Unassembled WGS sequence"/>
</dbReference>